<dbReference type="Gene3D" id="3.10.10.10">
    <property type="entry name" value="HIV Type 1 Reverse Transcriptase, subunit A, domain 1"/>
    <property type="match status" value="1"/>
</dbReference>
<dbReference type="OMA" id="RINWCHA"/>
<feature type="domain" description="Reverse transcriptase" evidence="1">
    <location>
        <begin position="8"/>
        <end position="127"/>
    </location>
</feature>
<evidence type="ECO:0000259" key="1">
    <source>
        <dbReference type="Pfam" id="PF00078"/>
    </source>
</evidence>
<dbReference type="InterPro" id="IPR043128">
    <property type="entry name" value="Rev_trsase/Diguanyl_cyclase"/>
</dbReference>
<dbReference type="Gene3D" id="3.30.70.270">
    <property type="match status" value="1"/>
</dbReference>
<dbReference type="Proteomes" id="UP000025227">
    <property type="component" value="Unplaced"/>
</dbReference>
<dbReference type="PANTHER" id="PTHR47331">
    <property type="entry name" value="PHD-TYPE DOMAIN-CONTAINING PROTEIN"/>
    <property type="match status" value="1"/>
</dbReference>
<dbReference type="InterPro" id="IPR043502">
    <property type="entry name" value="DNA/RNA_pol_sf"/>
</dbReference>
<protein>
    <submittedName>
        <fullName evidence="3">Reverse transcriptase domain-containing protein</fullName>
    </submittedName>
</protein>
<sequence>MLLRFRTPKYVAIADVEKAFLQVRLHEKDRDATRFLWVRNINQPISEGKIITFRFTRVTFGLNVSPYLLGGTIHHHLRTTVDDTTLADEIRNNLYVDNLILAASTEEELVQKSLTTRQIFQDMGMNLREFLPNKDALRDKVPEEAHTMKTTQKVLGITWDAKRDCINIRCTFAPLENITKRVIARQIAMIYDPFDASEIAIAASAYIFDENYSELAMAKCKLPSIKTKTTMPKYVNTSHNPADAGTRGLSRVQMHDRYWWEGPEFLKKPIKEWQHPVYQLCEDVVGDDSCALTNVNFTCGQDETPYALMDLYRYSLLARFRWQNE</sequence>
<accession>A0A7I4YYE6</accession>
<evidence type="ECO:0000313" key="3">
    <source>
        <dbReference type="WBParaSite" id="HCON_00163760-00001"/>
    </source>
</evidence>
<name>A0A7I4YYE6_HAECO</name>
<organism evidence="2 3">
    <name type="scientific">Haemonchus contortus</name>
    <name type="common">Barber pole worm</name>
    <dbReference type="NCBI Taxonomy" id="6289"/>
    <lineage>
        <taxon>Eukaryota</taxon>
        <taxon>Metazoa</taxon>
        <taxon>Ecdysozoa</taxon>
        <taxon>Nematoda</taxon>
        <taxon>Chromadorea</taxon>
        <taxon>Rhabditida</taxon>
        <taxon>Rhabditina</taxon>
        <taxon>Rhabditomorpha</taxon>
        <taxon>Strongyloidea</taxon>
        <taxon>Trichostrongylidae</taxon>
        <taxon>Haemonchus</taxon>
    </lineage>
</organism>
<dbReference type="Pfam" id="PF00078">
    <property type="entry name" value="RVT_1"/>
    <property type="match status" value="1"/>
</dbReference>
<dbReference type="PANTHER" id="PTHR47331:SF1">
    <property type="entry name" value="GAG-LIKE PROTEIN"/>
    <property type="match status" value="1"/>
</dbReference>
<dbReference type="InterPro" id="IPR000477">
    <property type="entry name" value="RT_dom"/>
</dbReference>
<evidence type="ECO:0000313" key="2">
    <source>
        <dbReference type="Proteomes" id="UP000025227"/>
    </source>
</evidence>
<keyword evidence="2" id="KW-1185">Reference proteome</keyword>
<proteinExistence type="predicted"/>
<dbReference type="OrthoDB" id="5920525at2759"/>
<dbReference type="SUPFAM" id="SSF56672">
    <property type="entry name" value="DNA/RNA polymerases"/>
    <property type="match status" value="1"/>
</dbReference>
<dbReference type="WBParaSite" id="HCON_00163760-00001">
    <property type="protein sequence ID" value="HCON_00163760-00001"/>
    <property type="gene ID" value="HCON_00163760"/>
</dbReference>
<reference evidence="3" key="1">
    <citation type="submission" date="2020-12" db="UniProtKB">
        <authorList>
            <consortium name="WormBaseParasite"/>
        </authorList>
    </citation>
    <scope>IDENTIFICATION</scope>
    <source>
        <strain evidence="3">MHco3</strain>
    </source>
</reference>
<dbReference type="AlphaFoldDB" id="A0A7I4YYE6"/>